<proteinExistence type="predicted"/>
<dbReference type="Proteomes" id="UP000037109">
    <property type="component" value="Unassembled WGS sequence"/>
</dbReference>
<dbReference type="RefSeq" id="WP_053433981.1">
    <property type="nucleotide sequence ID" value="NZ_LGUF01000007.1"/>
</dbReference>
<feature type="compositionally biased region" description="Low complexity" evidence="1">
    <location>
        <begin position="585"/>
        <end position="603"/>
    </location>
</feature>
<dbReference type="Gene3D" id="1.20.5.320">
    <property type="entry name" value="6-Phosphogluconate Dehydrogenase, domain 3"/>
    <property type="match status" value="1"/>
</dbReference>
<reference evidence="4" key="1">
    <citation type="submission" date="2015-07" db="EMBL/GenBank/DDBJ databases">
        <title>Fjat-10036 dsm4.</title>
        <authorList>
            <person name="Liu B."/>
            <person name="Wang J."/>
            <person name="Zhu Y."/>
            <person name="Liu G."/>
            <person name="Chen Q."/>
            <person name="Chen Z."/>
            <person name="Lan J."/>
            <person name="Che J."/>
            <person name="Ge C."/>
            <person name="Shi H."/>
            <person name="Pan Z."/>
            <person name="Liu X."/>
        </authorList>
    </citation>
    <scope>NUCLEOTIDE SEQUENCE [LARGE SCALE GENOMIC DNA]</scope>
    <source>
        <strain evidence="4">DSM 4</strain>
    </source>
</reference>
<feature type="region of interest" description="Disordered" evidence="1">
    <location>
        <begin position="585"/>
        <end position="617"/>
    </location>
</feature>
<evidence type="ECO:0000256" key="1">
    <source>
        <dbReference type="SAM" id="MobiDB-lite"/>
    </source>
</evidence>
<dbReference type="InterPro" id="IPR010572">
    <property type="entry name" value="Tail_dom"/>
</dbReference>
<dbReference type="PANTHER" id="PTHR24637">
    <property type="entry name" value="COLLAGEN"/>
    <property type="match status" value="1"/>
</dbReference>
<evidence type="ECO:0000259" key="2">
    <source>
        <dbReference type="Pfam" id="PF06605"/>
    </source>
</evidence>
<dbReference type="AlphaFoldDB" id="A0A0M0G9V5"/>
<dbReference type="OrthoDB" id="2240714at2"/>
<dbReference type="PATRIC" id="fig|1459.3.peg.1535"/>
<protein>
    <recommendedName>
        <fullName evidence="2">Tail spike domain-containing protein</fullName>
    </recommendedName>
</protein>
<dbReference type="Pfam" id="PF06605">
    <property type="entry name" value="Prophage_tail"/>
    <property type="match status" value="1"/>
</dbReference>
<dbReference type="InterPro" id="IPR007119">
    <property type="entry name" value="Phage_tail_spike_N"/>
</dbReference>
<organism evidence="3 4">
    <name type="scientific">Sporosarcina globispora</name>
    <name type="common">Bacillus globisporus</name>
    <dbReference type="NCBI Taxonomy" id="1459"/>
    <lineage>
        <taxon>Bacteria</taxon>
        <taxon>Bacillati</taxon>
        <taxon>Bacillota</taxon>
        <taxon>Bacilli</taxon>
        <taxon>Bacillales</taxon>
        <taxon>Caryophanaceae</taxon>
        <taxon>Sporosarcina</taxon>
    </lineage>
</organism>
<comment type="caution">
    <text evidence="3">The sequence shown here is derived from an EMBL/GenBank/DDBJ whole genome shotgun (WGS) entry which is preliminary data.</text>
</comment>
<name>A0A0M0G9V5_SPOGL</name>
<evidence type="ECO:0000313" key="4">
    <source>
        <dbReference type="Proteomes" id="UP000037109"/>
    </source>
</evidence>
<dbReference type="STRING" id="1459.AF332_07140"/>
<keyword evidence="4" id="KW-1185">Reference proteome</keyword>
<accession>A0A0M0G9V5</accession>
<dbReference type="EMBL" id="LGUF01000007">
    <property type="protein sequence ID" value="KON86614.1"/>
    <property type="molecule type" value="Genomic_DNA"/>
</dbReference>
<gene>
    <name evidence="3" type="ORF">AF332_07140</name>
</gene>
<feature type="domain" description="Tail spike" evidence="2">
    <location>
        <begin position="88"/>
        <end position="336"/>
    </location>
</feature>
<sequence length="1031" mass="113994">MIHILHHQKDEIIGWISRVKQDSHKNSIQNEESYDFIASVNELAIDKISSRSRILIQGEEGDFREFIVDYIHERTASMEKQVYTKGSFYDIRKLKIIKPQTLDAQTIQTAAGLVLYGLPWEVGIVEYSGIRKWVIDKHLDAYEALKAIASLFECEIRFRVKVNGDTITGRYVDFIKRQGLNRGKETVFGKDLINITRKVLPERIVTALHCLGPEKQDGTRLEVIVTDDAAYQNWNWKGHHLIEKYEPESSDQDMTMERLTQLGEAELKKRITAAVEYEVDAASLEHIYGYEHEIVRLGDGDRIKDEHFNPPMYLDSRVIFVDRSVFVESRKTFKLGEVIEYKKEDVMKTWRDLQDLYATKVIKSPTPPVGKPNVIWIKNGGSSEVAYTWDVGLQKWIALSGSYTWYMFADDASGANMSSNPTGKKYIGISYNQTEETPSLDPTDYTWALFQGPQGVQGPTGDDGQPTFTWVKYADDSNGTNMSDDSTGKKYIGFATNKSTIVEGNNPADYTWTLIQGPKGDEGEPGQPGDDGQTSYFHTAWANNSTGTVGFSTTDPTGRTYIGTYTDFTVNDSNDPTKYTWALYQGPQGPTGDDGPQGPTGPQGIPGGHNLCENGHFEDDTVGQIPKYWQSGSAGIVESVGGSGSSKSLSTTANATTNRNSYVSNLISVTPGQKFYVTAEGRYLNTVGTGLGRIGFRRYSATKVALSNHDPVVTWNTKSVTYSTLNGVYTVPSGCYYLQIWVQFSTNGETTNKFYIDNIHVNRMIGEELIIPGSITVDHIKSLLGLNINDKFIVDDQGNPYFAGELVGASGTFTGKISTVGANGKVTIENDTIKSENGDWYVMMTGHQLEAFIGAFTSAKINGNGLFIKTIDEDQKGGSVTGSVTNGVTHIDIYADNYVRFLAYGSEKARVIDTGIALEDNCIISTADRGWIAPTLLNGVTNQGGGLRTIGFYRDALGYVRIRGFLKGVTDGKHIFTLPVGYRPNEAETINCWSNNSVGSGRVTVNTDGRVIATISGDWLAFSYGLFMAEQ</sequence>
<dbReference type="NCBIfam" id="TIGR01665">
    <property type="entry name" value="put_anti_recept"/>
    <property type="match status" value="1"/>
</dbReference>
<evidence type="ECO:0000313" key="3">
    <source>
        <dbReference type="EMBL" id="KON86614.1"/>
    </source>
</evidence>
<dbReference type="PANTHER" id="PTHR24637:SF421">
    <property type="entry name" value="CUTICLE COLLAGEN DPY-2"/>
    <property type="match status" value="1"/>
</dbReference>